<gene>
    <name evidence="1" type="ORF">ARMGADRAFT_1039457</name>
</gene>
<proteinExistence type="predicted"/>
<dbReference type="EMBL" id="KZ293732">
    <property type="protein sequence ID" value="PBK81306.1"/>
    <property type="molecule type" value="Genomic_DNA"/>
</dbReference>
<dbReference type="OrthoDB" id="3113494at2759"/>
<dbReference type="InParanoid" id="A0A2H3D1A7"/>
<keyword evidence="2" id="KW-1185">Reference proteome</keyword>
<dbReference type="AlphaFoldDB" id="A0A2H3D1A7"/>
<protein>
    <submittedName>
        <fullName evidence="1">Uncharacterized protein</fullName>
    </submittedName>
</protein>
<evidence type="ECO:0000313" key="1">
    <source>
        <dbReference type="EMBL" id="PBK81306.1"/>
    </source>
</evidence>
<dbReference type="Proteomes" id="UP000217790">
    <property type="component" value="Unassembled WGS sequence"/>
</dbReference>
<sequence length="287" mass="31582">MSMCNLVCKAQKLNTAPLAVIHALWTSILLAYSESNTKDLFSVALSAAVLLNLSSTHATLPSVLVAWQQYQSSDIDVDIPHTPSIQVGGFSAQDDGAWLYESRSQQQEPMSGAHYANLAEPNLRVVPLFHLEDSGVKTLWSQSPAGARYLSSKILKSRPFMANLLYGNMRQTDGTKHRHRAKMTYEHPASKVLGHYQDDSTWQDPASKKNPVGPISGTCMKSLFCHSEYCSFSSLSSDPKPIPCTGTLFELENFKVQTLWSRTAPVKQAVDSKSFWMANCAPAVIGL</sequence>
<name>A0A2H3D1A7_ARMGA</name>
<reference evidence="2" key="1">
    <citation type="journal article" date="2017" name="Nat. Ecol. Evol.">
        <title>Genome expansion and lineage-specific genetic innovations in the forest pathogenic fungi Armillaria.</title>
        <authorList>
            <person name="Sipos G."/>
            <person name="Prasanna A.N."/>
            <person name="Walter M.C."/>
            <person name="O'Connor E."/>
            <person name="Balint B."/>
            <person name="Krizsan K."/>
            <person name="Kiss B."/>
            <person name="Hess J."/>
            <person name="Varga T."/>
            <person name="Slot J."/>
            <person name="Riley R."/>
            <person name="Boka B."/>
            <person name="Rigling D."/>
            <person name="Barry K."/>
            <person name="Lee J."/>
            <person name="Mihaltcheva S."/>
            <person name="LaButti K."/>
            <person name="Lipzen A."/>
            <person name="Waldron R."/>
            <person name="Moloney N.M."/>
            <person name="Sperisen C."/>
            <person name="Kredics L."/>
            <person name="Vagvoelgyi C."/>
            <person name="Patrignani A."/>
            <person name="Fitzpatrick D."/>
            <person name="Nagy I."/>
            <person name="Doyle S."/>
            <person name="Anderson J.B."/>
            <person name="Grigoriev I.V."/>
            <person name="Gueldener U."/>
            <person name="Muensterkoetter M."/>
            <person name="Nagy L.G."/>
        </authorList>
    </citation>
    <scope>NUCLEOTIDE SEQUENCE [LARGE SCALE GENOMIC DNA]</scope>
    <source>
        <strain evidence="2">Ar21-2</strain>
    </source>
</reference>
<organism evidence="1 2">
    <name type="scientific">Armillaria gallica</name>
    <name type="common">Bulbous honey fungus</name>
    <name type="synonym">Armillaria bulbosa</name>
    <dbReference type="NCBI Taxonomy" id="47427"/>
    <lineage>
        <taxon>Eukaryota</taxon>
        <taxon>Fungi</taxon>
        <taxon>Dikarya</taxon>
        <taxon>Basidiomycota</taxon>
        <taxon>Agaricomycotina</taxon>
        <taxon>Agaricomycetes</taxon>
        <taxon>Agaricomycetidae</taxon>
        <taxon>Agaricales</taxon>
        <taxon>Marasmiineae</taxon>
        <taxon>Physalacriaceae</taxon>
        <taxon>Armillaria</taxon>
    </lineage>
</organism>
<accession>A0A2H3D1A7</accession>
<evidence type="ECO:0000313" key="2">
    <source>
        <dbReference type="Proteomes" id="UP000217790"/>
    </source>
</evidence>